<feature type="transmembrane region" description="Helical" evidence="13">
    <location>
        <begin position="809"/>
        <end position="830"/>
    </location>
</feature>
<dbReference type="SMART" id="SM00342">
    <property type="entry name" value="HTH_ARAC"/>
    <property type="match status" value="1"/>
</dbReference>
<keyword evidence="19" id="KW-1185">Reference proteome</keyword>
<keyword evidence="13" id="KW-0812">Transmembrane</keyword>
<dbReference type="InterPro" id="IPR036097">
    <property type="entry name" value="HisK_dim/P_sf"/>
</dbReference>
<keyword evidence="9" id="KW-0805">Transcription regulation</keyword>
<dbReference type="InterPro" id="IPR015943">
    <property type="entry name" value="WD40/YVTN_repeat-like_dom_sf"/>
</dbReference>
<dbReference type="Gene3D" id="2.60.40.10">
    <property type="entry name" value="Immunoglobulins"/>
    <property type="match status" value="1"/>
</dbReference>
<dbReference type="SUPFAM" id="SSF55874">
    <property type="entry name" value="ATPase domain of HSP90 chaperone/DNA topoisomerase II/histidine kinase"/>
    <property type="match status" value="1"/>
</dbReference>
<keyword evidence="8" id="KW-0902">Two-component regulatory system</keyword>
<dbReference type="Gene3D" id="2.130.10.10">
    <property type="entry name" value="YVTN repeat-like/Quinoprotein amine dehydrogenase"/>
    <property type="match status" value="3"/>
</dbReference>
<evidence type="ECO:0000256" key="13">
    <source>
        <dbReference type="SAM" id="Phobius"/>
    </source>
</evidence>
<dbReference type="GO" id="GO:0043565">
    <property type="term" value="F:sequence-specific DNA binding"/>
    <property type="evidence" value="ECO:0007669"/>
    <property type="project" value="InterPro"/>
</dbReference>
<dbReference type="HOGENOM" id="CLU_000445_28_1_10"/>
<keyword evidence="3 12" id="KW-0597">Phosphoprotein</keyword>
<dbReference type="PANTHER" id="PTHR43547">
    <property type="entry name" value="TWO-COMPONENT HISTIDINE KINASE"/>
    <property type="match status" value="1"/>
</dbReference>
<dbReference type="SUPFAM" id="SSF46689">
    <property type="entry name" value="Homeodomain-like"/>
    <property type="match status" value="1"/>
</dbReference>
<proteinExistence type="predicted"/>
<dbReference type="SUPFAM" id="SSF63829">
    <property type="entry name" value="Calcium-dependent phosphotriesterase"/>
    <property type="match status" value="2"/>
</dbReference>
<organism evidence="18 19">
    <name type="scientific">Mucilaginibacter paludis DSM 18603</name>
    <dbReference type="NCBI Taxonomy" id="714943"/>
    <lineage>
        <taxon>Bacteria</taxon>
        <taxon>Pseudomonadati</taxon>
        <taxon>Bacteroidota</taxon>
        <taxon>Sphingobacteriia</taxon>
        <taxon>Sphingobacteriales</taxon>
        <taxon>Sphingobacteriaceae</taxon>
        <taxon>Mucilaginibacter</taxon>
    </lineage>
</organism>
<dbReference type="PROSITE" id="PS00041">
    <property type="entry name" value="HTH_ARAC_FAMILY_1"/>
    <property type="match status" value="1"/>
</dbReference>
<dbReference type="InterPro" id="IPR018060">
    <property type="entry name" value="HTH_AraC"/>
</dbReference>
<dbReference type="Pfam" id="PF07494">
    <property type="entry name" value="Reg_prop"/>
    <property type="match status" value="6"/>
</dbReference>
<dbReference type="Pfam" id="PF00512">
    <property type="entry name" value="HisKA"/>
    <property type="match status" value="1"/>
</dbReference>
<dbReference type="eggNOG" id="COG2205">
    <property type="taxonomic scope" value="Bacteria"/>
</dbReference>
<evidence type="ECO:0000256" key="3">
    <source>
        <dbReference type="ARBA" id="ARBA00022553"/>
    </source>
</evidence>
<dbReference type="InterPro" id="IPR003594">
    <property type="entry name" value="HATPase_dom"/>
</dbReference>
<dbReference type="Gene3D" id="3.40.50.2300">
    <property type="match status" value="1"/>
</dbReference>
<dbReference type="EMBL" id="CM001403">
    <property type="protein sequence ID" value="EHQ25983.1"/>
    <property type="molecule type" value="Genomic_DNA"/>
</dbReference>
<feature type="modified residue" description="4-aspartylphosphate" evidence="12">
    <location>
        <position position="1188"/>
    </location>
</feature>
<evidence type="ECO:0000256" key="6">
    <source>
        <dbReference type="ARBA" id="ARBA00022777"/>
    </source>
</evidence>
<feature type="chain" id="PRO_5003558901" description="histidine kinase" evidence="14">
    <location>
        <begin position="23"/>
        <end position="1401"/>
    </location>
</feature>
<keyword evidence="4" id="KW-0808">Transferase</keyword>
<keyword evidence="11" id="KW-0804">Transcription</keyword>
<dbReference type="RefSeq" id="WP_008505898.1">
    <property type="nucleotide sequence ID" value="NZ_CM001403.1"/>
</dbReference>
<dbReference type="PROSITE" id="PS50110">
    <property type="entry name" value="RESPONSE_REGULATORY"/>
    <property type="match status" value="1"/>
</dbReference>
<evidence type="ECO:0000256" key="7">
    <source>
        <dbReference type="ARBA" id="ARBA00022840"/>
    </source>
</evidence>
<gene>
    <name evidence="18" type="ORF">Mucpa_1830</name>
</gene>
<dbReference type="Pfam" id="PF12833">
    <property type="entry name" value="HTH_18"/>
    <property type="match status" value="1"/>
</dbReference>
<evidence type="ECO:0000259" key="15">
    <source>
        <dbReference type="PROSITE" id="PS01124"/>
    </source>
</evidence>
<evidence type="ECO:0000256" key="2">
    <source>
        <dbReference type="ARBA" id="ARBA00012438"/>
    </source>
</evidence>
<dbReference type="PRINTS" id="PR00344">
    <property type="entry name" value="BCTRLSENSOR"/>
</dbReference>
<evidence type="ECO:0000259" key="16">
    <source>
        <dbReference type="PROSITE" id="PS50109"/>
    </source>
</evidence>
<dbReference type="InterPro" id="IPR005467">
    <property type="entry name" value="His_kinase_dom"/>
</dbReference>
<keyword evidence="10" id="KW-0238">DNA-binding</keyword>
<dbReference type="InterPro" id="IPR036890">
    <property type="entry name" value="HATPase_C_sf"/>
</dbReference>
<dbReference type="SUPFAM" id="SSF47384">
    <property type="entry name" value="Homodimeric domain of signal transducing histidine kinase"/>
    <property type="match status" value="1"/>
</dbReference>
<feature type="domain" description="Response regulatory" evidence="17">
    <location>
        <begin position="1140"/>
        <end position="1255"/>
    </location>
</feature>
<dbReference type="SMART" id="SM00388">
    <property type="entry name" value="HisKA"/>
    <property type="match status" value="1"/>
</dbReference>
<keyword evidence="14" id="KW-0732">Signal</keyword>
<dbReference type="PROSITE" id="PS01124">
    <property type="entry name" value="HTH_ARAC_FAMILY_2"/>
    <property type="match status" value="1"/>
</dbReference>
<name>H1YAA2_9SPHI</name>
<evidence type="ECO:0000256" key="14">
    <source>
        <dbReference type="SAM" id="SignalP"/>
    </source>
</evidence>
<dbReference type="InterPro" id="IPR013783">
    <property type="entry name" value="Ig-like_fold"/>
</dbReference>
<evidence type="ECO:0000313" key="19">
    <source>
        <dbReference type="Proteomes" id="UP000002774"/>
    </source>
</evidence>
<keyword evidence="5" id="KW-0547">Nucleotide-binding</keyword>
<dbReference type="PROSITE" id="PS50109">
    <property type="entry name" value="HIS_KIN"/>
    <property type="match status" value="1"/>
</dbReference>
<dbReference type="CDD" id="cd00082">
    <property type="entry name" value="HisKA"/>
    <property type="match status" value="1"/>
</dbReference>
<evidence type="ECO:0000259" key="17">
    <source>
        <dbReference type="PROSITE" id="PS50110"/>
    </source>
</evidence>
<dbReference type="InterPro" id="IPR009057">
    <property type="entry name" value="Homeodomain-like_sf"/>
</dbReference>
<dbReference type="InterPro" id="IPR004358">
    <property type="entry name" value="Sig_transdc_His_kin-like_C"/>
</dbReference>
<dbReference type="InterPro" id="IPR011006">
    <property type="entry name" value="CheY-like_superfamily"/>
</dbReference>
<evidence type="ECO:0000256" key="10">
    <source>
        <dbReference type="ARBA" id="ARBA00023125"/>
    </source>
</evidence>
<evidence type="ECO:0000256" key="8">
    <source>
        <dbReference type="ARBA" id="ARBA00023012"/>
    </source>
</evidence>
<dbReference type="OrthoDB" id="9809670at2"/>
<accession>H1YAA2</accession>
<reference evidence="18" key="1">
    <citation type="submission" date="2011-09" db="EMBL/GenBank/DDBJ databases">
        <title>The permanent draft genome of Mucilaginibacter paludis DSM 18603.</title>
        <authorList>
            <consortium name="US DOE Joint Genome Institute (JGI-PGF)"/>
            <person name="Lucas S."/>
            <person name="Han J."/>
            <person name="Lapidus A."/>
            <person name="Bruce D."/>
            <person name="Goodwin L."/>
            <person name="Pitluck S."/>
            <person name="Peters L."/>
            <person name="Kyrpides N."/>
            <person name="Mavromatis K."/>
            <person name="Ivanova N."/>
            <person name="Mikhailova N."/>
            <person name="Held B."/>
            <person name="Detter J.C."/>
            <person name="Tapia R."/>
            <person name="Han C."/>
            <person name="Land M."/>
            <person name="Hauser L."/>
            <person name="Markowitz V."/>
            <person name="Cheng J.-F."/>
            <person name="Hugenholtz P."/>
            <person name="Woyke T."/>
            <person name="Wu D."/>
            <person name="Tindall B."/>
            <person name="Brambilla E."/>
            <person name="Klenk H.-P."/>
            <person name="Eisen J.A."/>
        </authorList>
    </citation>
    <scope>NUCLEOTIDE SEQUENCE [LARGE SCALE GENOMIC DNA]</scope>
    <source>
        <strain evidence="18">DSM 18603</strain>
    </source>
</reference>
<comment type="catalytic activity">
    <reaction evidence="1">
        <text>ATP + protein L-histidine = ADP + protein N-phospho-L-histidine.</text>
        <dbReference type="EC" id="2.7.13.3"/>
    </reaction>
</comment>
<dbReference type="GO" id="GO:0005524">
    <property type="term" value="F:ATP binding"/>
    <property type="evidence" value="ECO:0007669"/>
    <property type="project" value="UniProtKB-KW"/>
</dbReference>
<feature type="domain" description="Histidine kinase" evidence="16">
    <location>
        <begin position="878"/>
        <end position="1099"/>
    </location>
</feature>
<evidence type="ECO:0000256" key="1">
    <source>
        <dbReference type="ARBA" id="ARBA00000085"/>
    </source>
</evidence>
<dbReference type="FunFam" id="3.30.565.10:FF:000037">
    <property type="entry name" value="Hybrid sensor histidine kinase/response regulator"/>
    <property type="match status" value="1"/>
</dbReference>
<dbReference type="CDD" id="cd17574">
    <property type="entry name" value="REC_OmpR"/>
    <property type="match status" value="1"/>
</dbReference>
<evidence type="ECO:0000256" key="9">
    <source>
        <dbReference type="ARBA" id="ARBA00023015"/>
    </source>
</evidence>
<keyword evidence="7" id="KW-0067">ATP-binding</keyword>
<dbReference type="Gene3D" id="3.30.565.10">
    <property type="entry name" value="Histidine kinase-like ATPase, C-terminal domain"/>
    <property type="match status" value="1"/>
</dbReference>
<feature type="domain" description="HTH araC/xylS-type" evidence="15">
    <location>
        <begin position="1287"/>
        <end position="1386"/>
    </location>
</feature>
<dbReference type="InterPro" id="IPR001789">
    <property type="entry name" value="Sig_transdc_resp-reg_receiver"/>
</dbReference>
<evidence type="ECO:0000256" key="4">
    <source>
        <dbReference type="ARBA" id="ARBA00022679"/>
    </source>
</evidence>
<evidence type="ECO:0000313" key="18">
    <source>
        <dbReference type="EMBL" id="EHQ25983.1"/>
    </source>
</evidence>
<dbReference type="InterPro" id="IPR018062">
    <property type="entry name" value="HTH_AraC-typ_CS"/>
</dbReference>
<dbReference type="eggNOG" id="COG3292">
    <property type="taxonomic scope" value="Bacteria"/>
</dbReference>
<dbReference type="Pfam" id="PF02518">
    <property type="entry name" value="HATPase_c"/>
    <property type="match status" value="1"/>
</dbReference>
<dbReference type="SMART" id="SM00448">
    <property type="entry name" value="REC"/>
    <property type="match status" value="1"/>
</dbReference>
<dbReference type="FunFam" id="1.10.287.130:FF:000045">
    <property type="entry name" value="Two-component system sensor histidine kinase/response regulator"/>
    <property type="match status" value="1"/>
</dbReference>
<dbReference type="STRING" id="714943.Mucpa_1830"/>
<dbReference type="CDD" id="cd16922">
    <property type="entry name" value="HATPase_EvgS-ArcB-TorS-like"/>
    <property type="match status" value="1"/>
</dbReference>
<evidence type="ECO:0000256" key="11">
    <source>
        <dbReference type="ARBA" id="ARBA00023163"/>
    </source>
</evidence>
<dbReference type="InterPro" id="IPR011110">
    <property type="entry name" value="Reg_prop"/>
</dbReference>
<dbReference type="Gene3D" id="1.10.287.130">
    <property type="match status" value="1"/>
</dbReference>
<evidence type="ECO:0000256" key="5">
    <source>
        <dbReference type="ARBA" id="ARBA00022741"/>
    </source>
</evidence>
<dbReference type="Proteomes" id="UP000002774">
    <property type="component" value="Chromosome"/>
</dbReference>
<keyword evidence="13" id="KW-1133">Transmembrane helix</keyword>
<dbReference type="SUPFAM" id="SSF52172">
    <property type="entry name" value="CheY-like"/>
    <property type="match status" value="1"/>
</dbReference>
<dbReference type="GO" id="GO:0003700">
    <property type="term" value="F:DNA-binding transcription factor activity"/>
    <property type="evidence" value="ECO:0007669"/>
    <property type="project" value="InterPro"/>
</dbReference>
<dbReference type="PANTHER" id="PTHR43547:SF2">
    <property type="entry name" value="HYBRID SIGNAL TRANSDUCTION HISTIDINE KINASE C"/>
    <property type="match status" value="1"/>
</dbReference>
<dbReference type="SMART" id="SM00387">
    <property type="entry name" value="HATPase_c"/>
    <property type="match status" value="1"/>
</dbReference>
<dbReference type="eggNOG" id="COG0745">
    <property type="taxonomic scope" value="Bacteria"/>
</dbReference>
<dbReference type="GO" id="GO:0000155">
    <property type="term" value="F:phosphorelay sensor kinase activity"/>
    <property type="evidence" value="ECO:0007669"/>
    <property type="project" value="InterPro"/>
</dbReference>
<sequence>MRIKFYYLLAVALIFAGTHALAQSSRYRFSQLDISNGLSHNQVNCIFKDSEGFMWFGTASGLNRFDGYTFKVFKHDSGDKNSVTDDFIARIFEGPDKKLWISTRNGYCFYDPATEQFNGDMSSLLHSLKLPVYPNVIKILRASATDFWFLYPDSGIYRYNVASKQTKRYYHSGNSASSIYSGSITDITADAKGNIWIVYSDATVELFDVKLNKVSYRTDAFSKVIKSKSTFYSLTVDRDNDLWFYGSYMDMGVFYYSPSTGVFRHIDKESAGVRLKANVISNIIQDDDGLIWIAADHGGIGVLDKKKTQISYLLNREDDATSLRQNSAVLYKDNSGIIWAGTFKKGISYYHKNIIRFPLYRHFASDPASLPFNDVDKFAEDRLGNLWIGTNGGGLIYFNRKTGKYTQYKHEPGNSNSLSNDIIVSLCIDHDQKLWIGTYFGGLDCFDGKTFTHYRHDEKLATSIADDRVWSIMEDSSNRLWIGTFAGGLEIFDRQKKIFYHPFSQSDIRSMFVSSIFEDKQGNIWIGGYLGMDVIMKKGGRVIHYVSNEKGTNSLINNTVNSINQDRRGLIWVATAGGISVLNPEKNTFTSLTKKNGLPDNSVSNTEEDGKGTMWLSTSNGLSRVTLTPSADTLKFHFENFDEMDGLQGREFNINSALKTRGGELIFGGSDGFNSFDPASIEPVTNKLRLIFTDFQLFNKSISANQLINGHEVLSKAISITQAITLHHNENVFSIEFAALDFFNPSKVKHQYMLDGFDKGWINADNRTRKATYTNLDQGDYVFKVRASNSEDGINSGYISLKIKVLPPFWESTLAYIIYMVLFFGALLLIRQRGIQKIRRQFIAEKEKQEARLLIEQERQEIRRMQELDQLKTKFLTNVSHEFRTPLSLIMAPVNKMLTRADQEQKQQLNMIRKNARRLLNLVNQLLDFRKMEVQELKLHSKPGDIIKFIGEISQSFTDIAEEKEIDFVFDTTVDAMFTSFDHDKIERILFNLISNAFKFTPAGGQVSVLLNVDQQTANSDTSLEIKVIDTGIGIPPEKHSKIFERFFQHDVPESMINQGSGIGLAITREFVKMHGGEITVESEPDHGSCFIIKMPLAIYAGPGIQALAGDDADNECWDDISHNENKAVPKLQHSGKKPVVLLVEDNDDFRFYLKDNLKEVFFLIEASNGREGWQKALAMHPDIIVSDISMPEMTGIELCKKLKSDKRTSHIPVVLLTALTGEADQIKGLEIGANDYMTKPFNFEILLSKIKNILTLRDTYKQTYKKQMDVQLQDIPLENGDEKLLRSIVHHIELNILNDSLSVEELSQKMNMSRGSLYNKVLMLTGKSPVEFIRSIRLKKAVYLLENSQMTISQICYEVGFNTPKYFTKLFKDEYNVLPSVYAASFRQNKVLPEAEDKEQ</sequence>
<feature type="signal peptide" evidence="14">
    <location>
        <begin position="1"/>
        <end position="22"/>
    </location>
</feature>
<keyword evidence="6 18" id="KW-0418">Kinase</keyword>
<dbReference type="EC" id="2.7.13.3" evidence="2"/>
<evidence type="ECO:0000256" key="12">
    <source>
        <dbReference type="PROSITE-ProRule" id="PRU00169"/>
    </source>
</evidence>
<dbReference type="InterPro" id="IPR003661">
    <property type="entry name" value="HisK_dim/P_dom"/>
</dbReference>
<dbReference type="Gene3D" id="1.10.10.60">
    <property type="entry name" value="Homeodomain-like"/>
    <property type="match status" value="2"/>
</dbReference>
<protein>
    <recommendedName>
        <fullName evidence="2">histidine kinase</fullName>
        <ecNumber evidence="2">2.7.13.3</ecNumber>
    </recommendedName>
</protein>
<dbReference type="Pfam" id="PF07495">
    <property type="entry name" value="Y_Y_Y"/>
    <property type="match status" value="1"/>
</dbReference>
<dbReference type="Pfam" id="PF00072">
    <property type="entry name" value="Response_reg"/>
    <property type="match status" value="1"/>
</dbReference>
<keyword evidence="13" id="KW-0472">Membrane</keyword>
<dbReference type="InterPro" id="IPR011123">
    <property type="entry name" value="Y_Y_Y"/>
</dbReference>